<comment type="subcellular location">
    <subcellularLocation>
        <location evidence="1">Cytoplasm</location>
    </subcellularLocation>
</comment>
<organism evidence="5 6">
    <name type="scientific">Spirochaeta isovalerica</name>
    <dbReference type="NCBI Taxonomy" id="150"/>
    <lineage>
        <taxon>Bacteria</taxon>
        <taxon>Pseudomonadati</taxon>
        <taxon>Spirochaetota</taxon>
        <taxon>Spirochaetia</taxon>
        <taxon>Spirochaetales</taxon>
        <taxon>Spirochaetaceae</taxon>
        <taxon>Spirochaeta</taxon>
    </lineage>
</organism>
<dbReference type="SMART" id="SM00260">
    <property type="entry name" value="CheW"/>
    <property type="match status" value="1"/>
</dbReference>
<name>A0A841R8F2_9SPIO</name>
<gene>
    <name evidence="5" type="ORF">HNR50_001833</name>
</gene>
<dbReference type="PANTHER" id="PTHR22617:SF45">
    <property type="entry name" value="CHEMOTAXIS PROTEIN CHEW"/>
    <property type="match status" value="1"/>
</dbReference>
<reference evidence="5 6" key="1">
    <citation type="submission" date="2020-08" db="EMBL/GenBank/DDBJ databases">
        <title>Genomic Encyclopedia of Type Strains, Phase IV (KMG-IV): sequencing the most valuable type-strain genomes for metagenomic binning, comparative biology and taxonomic classification.</title>
        <authorList>
            <person name="Goeker M."/>
        </authorList>
    </citation>
    <scope>NUCLEOTIDE SEQUENCE [LARGE SCALE GENOMIC DNA]</scope>
    <source>
        <strain evidence="5 6">DSM 2461</strain>
    </source>
</reference>
<feature type="domain" description="CheW-like" evidence="4">
    <location>
        <begin position="33"/>
        <end position="176"/>
    </location>
</feature>
<evidence type="ECO:0000313" key="5">
    <source>
        <dbReference type="EMBL" id="MBB6480175.1"/>
    </source>
</evidence>
<evidence type="ECO:0000256" key="2">
    <source>
        <dbReference type="ARBA" id="ARBA00021483"/>
    </source>
</evidence>
<dbReference type="GO" id="GO:0005829">
    <property type="term" value="C:cytosol"/>
    <property type="evidence" value="ECO:0007669"/>
    <property type="project" value="TreeGrafter"/>
</dbReference>
<proteinExistence type="predicted"/>
<dbReference type="PROSITE" id="PS50851">
    <property type="entry name" value="CHEW"/>
    <property type="match status" value="1"/>
</dbReference>
<protein>
    <recommendedName>
        <fullName evidence="2">Chemotaxis protein CheW</fullName>
    </recommendedName>
</protein>
<dbReference type="Gene3D" id="2.30.30.40">
    <property type="entry name" value="SH3 Domains"/>
    <property type="match status" value="1"/>
</dbReference>
<sequence length="184" mass="20800">MKEDRRDDNRETIMTLEDEEEDLLVSQLNMDISNQFVVFSVEDEEYGVPILAVQEIISLPNLTRIPGVPEYIPGIINLRGSIIPLYELRSKFKLETRELDNSTIVIIAQTGRDNHRTVGFIVDAVSDVVSITAENLSEKPEFSKAVDARYIEKIGKIGNRMIIIINLSDFFSENEQAVLDSAVL</sequence>
<dbReference type="AlphaFoldDB" id="A0A841R8F2"/>
<dbReference type="PANTHER" id="PTHR22617">
    <property type="entry name" value="CHEMOTAXIS SENSOR HISTIDINE KINASE-RELATED"/>
    <property type="match status" value="1"/>
</dbReference>
<dbReference type="InterPro" id="IPR039315">
    <property type="entry name" value="CheW"/>
</dbReference>
<evidence type="ECO:0000313" key="6">
    <source>
        <dbReference type="Proteomes" id="UP000587760"/>
    </source>
</evidence>
<dbReference type="Gene3D" id="2.40.50.180">
    <property type="entry name" value="CheA-289, Domain 4"/>
    <property type="match status" value="1"/>
</dbReference>
<evidence type="ECO:0000256" key="1">
    <source>
        <dbReference type="ARBA" id="ARBA00004496"/>
    </source>
</evidence>
<dbReference type="RefSeq" id="WP_184746064.1">
    <property type="nucleotide sequence ID" value="NZ_JACHGJ010000002.1"/>
</dbReference>
<accession>A0A841R8F2</accession>
<dbReference type="Proteomes" id="UP000587760">
    <property type="component" value="Unassembled WGS sequence"/>
</dbReference>
<dbReference type="Pfam" id="PF01584">
    <property type="entry name" value="CheW"/>
    <property type="match status" value="1"/>
</dbReference>
<dbReference type="GO" id="GO:0006935">
    <property type="term" value="P:chemotaxis"/>
    <property type="evidence" value="ECO:0007669"/>
    <property type="project" value="InterPro"/>
</dbReference>
<evidence type="ECO:0000256" key="3">
    <source>
        <dbReference type="ARBA" id="ARBA00022490"/>
    </source>
</evidence>
<dbReference type="InterPro" id="IPR002545">
    <property type="entry name" value="CheW-lke_dom"/>
</dbReference>
<dbReference type="GO" id="GO:0007165">
    <property type="term" value="P:signal transduction"/>
    <property type="evidence" value="ECO:0007669"/>
    <property type="project" value="InterPro"/>
</dbReference>
<keyword evidence="6" id="KW-1185">Reference proteome</keyword>
<dbReference type="EMBL" id="JACHGJ010000002">
    <property type="protein sequence ID" value="MBB6480175.1"/>
    <property type="molecule type" value="Genomic_DNA"/>
</dbReference>
<evidence type="ECO:0000259" key="4">
    <source>
        <dbReference type="PROSITE" id="PS50851"/>
    </source>
</evidence>
<dbReference type="SUPFAM" id="SSF50341">
    <property type="entry name" value="CheW-like"/>
    <property type="match status" value="1"/>
</dbReference>
<dbReference type="InterPro" id="IPR036061">
    <property type="entry name" value="CheW-like_dom_sf"/>
</dbReference>
<keyword evidence="3" id="KW-0963">Cytoplasm</keyword>
<comment type="caution">
    <text evidence="5">The sequence shown here is derived from an EMBL/GenBank/DDBJ whole genome shotgun (WGS) entry which is preliminary data.</text>
</comment>